<dbReference type="Gene3D" id="2.160.20.10">
    <property type="entry name" value="Single-stranded right-handed beta-helix, Pectin lyase-like"/>
    <property type="match status" value="1"/>
</dbReference>
<dbReference type="RefSeq" id="WP_130433942.1">
    <property type="nucleotide sequence ID" value="NZ_SGXF01000001.1"/>
</dbReference>
<evidence type="ECO:0000313" key="5">
    <source>
        <dbReference type="EMBL" id="RZT03063.1"/>
    </source>
</evidence>
<dbReference type="AlphaFoldDB" id="A0A4Q7PQ78"/>
<dbReference type="SUPFAM" id="SSF51126">
    <property type="entry name" value="Pectin lyase-like"/>
    <property type="match status" value="1"/>
</dbReference>
<evidence type="ECO:0000256" key="3">
    <source>
        <dbReference type="ARBA" id="ARBA00023295"/>
    </source>
</evidence>
<reference evidence="5 6" key="1">
    <citation type="submission" date="2019-02" db="EMBL/GenBank/DDBJ databases">
        <title>Genomic Encyclopedia of Type Strains, Phase IV (KMG-IV): sequencing the most valuable type-strain genomes for metagenomic binning, comparative biology and taxonomic classification.</title>
        <authorList>
            <person name="Goeker M."/>
        </authorList>
    </citation>
    <scope>NUCLEOTIDE SEQUENCE [LARGE SCALE GENOMIC DNA]</scope>
    <source>
        <strain evidence="5 6">DSM 29486</strain>
    </source>
</reference>
<evidence type="ECO:0000313" key="6">
    <source>
        <dbReference type="Proteomes" id="UP000292927"/>
    </source>
</evidence>
<dbReference type="PANTHER" id="PTHR31339:SF9">
    <property type="entry name" value="PLASMIN AND FIBRONECTIN-BINDING PROTEIN A"/>
    <property type="match status" value="1"/>
</dbReference>
<dbReference type="Pfam" id="PF00295">
    <property type="entry name" value="Glyco_hydro_28"/>
    <property type="match status" value="1"/>
</dbReference>
<organism evidence="5 6">
    <name type="scientific">Cuneatibacter caecimuris</name>
    <dbReference type="NCBI Taxonomy" id="1796618"/>
    <lineage>
        <taxon>Bacteria</taxon>
        <taxon>Bacillati</taxon>
        <taxon>Bacillota</taxon>
        <taxon>Clostridia</taxon>
        <taxon>Lachnospirales</taxon>
        <taxon>Lachnospiraceae</taxon>
        <taxon>Cuneatibacter</taxon>
    </lineage>
</organism>
<gene>
    <name evidence="5" type="ORF">EV209_1197</name>
</gene>
<proteinExistence type="inferred from homology"/>
<dbReference type="InterPro" id="IPR051801">
    <property type="entry name" value="GH28_Enzymes"/>
</dbReference>
<accession>A0A4Q7PQ78</accession>
<protein>
    <submittedName>
        <fullName evidence="5">Glycosyl hydrolase family 28</fullName>
    </submittedName>
</protein>
<dbReference type="GO" id="GO:0005975">
    <property type="term" value="P:carbohydrate metabolic process"/>
    <property type="evidence" value="ECO:0007669"/>
    <property type="project" value="InterPro"/>
</dbReference>
<dbReference type="SMART" id="SM00710">
    <property type="entry name" value="PbH1"/>
    <property type="match status" value="4"/>
</dbReference>
<dbReference type="Proteomes" id="UP000292927">
    <property type="component" value="Unassembled WGS sequence"/>
</dbReference>
<dbReference type="InterPro" id="IPR011050">
    <property type="entry name" value="Pectin_lyase_fold/virulence"/>
</dbReference>
<keyword evidence="2 4" id="KW-0378">Hydrolase</keyword>
<keyword evidence="3 4" id="KW-0326">Glycosidase</keyword>
<dbReference type="InterPro" id="IPR006626">
    <property type="entry name" value="PbH1"/>
</dbReference>
<comment type="caution">
    <text evidence="5">The sequence shown here is derived from an EMBL/GenBank/DDBJ whole genome shotgun (WGS) entry which is preliminary data.</text>
</comment>
<evidence type="ECO:0000256" key="1">
    <source>
        <dbReference type="ARBA" id="ARBA00008834"/>
    </source>
</evidence>
<dbReference type="InterPro" id="IPR012334">
    <property type="entry name" value="Pectin_lyas_fold"/>
</dbReference>
<dbReference type="PANTHER" id="PTHR31339">
    <property type="entry name" value="PECTIN LYASE-RELATED"/>
    <property type="match status" value="1"/>
</dbReference>
<evidence type="ECO:0000256" key="4">
    <source>
        <dbReference type="RuleBase" id="RU361169"/>
    </source>
</evidence>
<comment type="similarity">
    <text evidence="1 4">Belongs to the glycosyl hydrolase 28 family.</text>
</comment>
<name>A0A4Q7PQ78_9FIRM</name>
<evidence type="ECO:0000256" key="2">
    <source>
        <dbReference type="ARBA" id="ARBA00022801"/>
    </source>
</evidence>
<dbReference type="GO" id="GO:0004650">
    <property type="term" value="F:polygalacturonase activity"/>
    <property type="evidence" value="ECO:0007669"/>
    <property type="project" value="InterPro"/>
</dbReference>
<dbReference type="EMBL" id="SGXF01000001">
    <property type="protein sequence ID" value="RZT03063.1"/>
    <property type="molecule type" value="Genomic_DNA"/>
</dbReference>
<sequence>MNQFDVREFGTAADGVTNDGPSIQRAIDSCSAGGGGRVTVPAGDYLCGTIRLKTGVELHLEAGAVLRCSLNREHIVQTEAPDGAEEECGYFLGAAHCHDIAVTGRGVIDGQGSRIMADDGADGGFHECPVLTNGFRPRLTFFEDVEDMRIEGVTFRDSSHWTLHMAGCRRVRVTGINILNNNRGANNDGIDPDSCQDVLISDCIIRTGDDAIVVKTTEPMTRLYGPCQNIIIRGCILHSHDSALKVGTETHGDIRNILMSDCIIEDCSRAIGIWVRDGACLENIRVHDLTGAVRRYADAPGRAFAPGWWGKGEPVFISNTWRNAAHKESGKRTGVIREVSFENISLKAESCIFLGADEDCPVEQIRLKNIHISMEKQGTQPGGLFDEQPSMRNLYEHGIPGLYARRISGLQVSDLEVQWRGEIQPWWTHLAELEGCGDARLENIRGKAAREGIESIVNK</sequence>
<dbReference type="InterPro" id="IPR000743">
    <property type="entry name" value="Glyco_hydro_28"/>
</dbReference>
<dbReference type="OrthoDB" id="9795222at2"/>
<keyword evidence="6" id="KW-1185">Reference proteome</keyword>